<dbReference type="GO" id="GO:0005737">
    <property type="term" value="C:cytoplasm"/>
    <property type="evidence" value="ECO:0007669"/>
    <property type="project" value="TreeGrafter"/>
</dbReference>
<sequence>MDCLFIKVYQDSGNTFSVNVETLVLLFIYRITETDNIQIKIKLLTELPSEPFVTVDFTDIKYQISTKVPDITVNCVWPVIVTEKNIVAGLCSVARQLIKKSNKKEIRALLGFREACLLACSESSIWTRFCEVDIINTTKKFIQNGYYKSGKFYLPEDVARFEYHMSKPVRMHNIYKAARERNNDKDITSKIPIEKLNLDHMYGEGTLMTLADIILYPCFKIILSKCPSTLLQDKIPLTLNWFKKMKESSLPVFKFALPKAQINISEIVESSFVKHSLYTADPTRYKPERRMYTKQNDIEEAFKVVSALENEIVNELSPFGHEILFDWLDVPLDANPNGGALPKKRANRKSEQLENLAKAVVKLATNKKYKIVDFCSGSGHLGILLAVLLPNCEVILVENKEQSLARARERIDKLELRNVVIVQSNLDYFHGSFDIGVSLHACGVATDLVIQNCINNKAHFVSCPCCYGGVKDCYHLKYPRSKQFQKLNLEYKDYLSLAHAADQTHDVDNVKTKQGYLCMDIIDTDRKLYAERCGYEVHLGKLQPTSCTNKNNLLVGFYKDKK</sequence>
<dbReference type="PANTHER" id="PTHR13369:SF0">
    <property type="entry name" value="GLUTATHIONE S-TRANSFERASE C-TERMINAL DOMAIN-CONTAINING PROTEIN"/>
    <property type="match status" value="1"/>
</dbReference>
<dbReference type="Gene3D" id="3.40.50.150">
    <property type="entry name" value="Vaccinia Virus protein VP39"/>
    <property type="match status" value="1"/>
</dbReference>
<dbReference type="Proteomes" id="UP001162156">
    <property type="component" value="Unassembled WGS sequence"/>
</dbReference>
<feature type="domain" description="Methyltransferase" evidence="1">
    <location>
        <begin position="348"/>
        <end position="471"/>
    </location>
</feature>
<reference evidence="2" key="1">
    <citation type="journal article" date="2023" name="Insect Mol. Biol.">
        <title>Genome sequencing provides insights into the evolution of gene families encoding plant cell wall-degrading enzymes in longhorned beetles.</title>
        <authorList>
            <person name="Shin N.R."/>
            <person name="Okamura Y."/>
            <person name="Kirsch R."/>
            <person name="Pauchet Y."/>
        </authorList>
    </citation>
    <scope>NUCLEOTIDE SEQUENCE</scope>
    <source>
        <strain evidence="2">RBIC_L_NR</strain>
    </source>
</reference>
<dbReference type="FunFam" id="3.40.50.150:FF:000725">
    <property type="entry name" value="Glutathione S-transferase, C-terminal domain-containing"/>
    <property type="match status" value="1"/>
</dbReference>
<dbReference type="SUPFAM" id="SSF53335">
    <property type="entry name" value="S-adenosyl-L-methionine-dependent methyltransferases"/>
    <property type="match status" value="1"/>
</dbReference>
<dbReference type="AlphaFoldDB" id="A0AAV8WQL9"/>
<dbReference type="Pfam" id="PF13679">
    <property type="entry name" value="Methyltransf_32"/>
    <property type="match status" value="1"/>
</dbReference>
<keyword evidence="3" id="KW-1185">Reference proteome</keyword>
<accession>A0AAV8WQL9</accession>
<evidence type="ECO:0000313" key="3">
    <source>
        <dbReference type="Proteomes" id="UP001162156"/>
    </source>
</evidence>
<name>A0AAV8WQL9_9CUCU</name>
<proteinExistence type="predicted"/>
<comment type="caution">
    <text evidence="2">The sequence shown here is derived from an EMBL/GenBank/DDBJ whole genome shotgun (WGS) entry which is preliminary data.</text>
</comment>
<dbReference type="PANTHER" id="PTHR13369">
    <property type="match status" value="1"/>
</dbReference>
<dbReference type="InterPro" id="IPR025714">
    <property type="entry name" value="Methyltranfer_dom"/>
</dbReference>
<organism evidence="2 3">
    <name type="scientific">Rhamnusium bicolor</name>
    <dbReference type="NCBI Taxonomy" id="1586634"/>
    <lineage>
        <taxon>Eukaryota</taxon>
        <taxon>Metazoa</taxon>
        <taxon>Ecdysozoa</taxon>
        <taxon>Arthropoda</taxon>
        <taxon>Hexapoda</taxon>
        <taxon>Insecta</taxon>
        <taxon>Pterygota</taxon>
        <taxon>Neoptera</taxon>
        <taxon>Endopterygota</taxon>
        <taxon>Coleoptera</taxon>
        <taxon>Polyphaga</taxon>
        <taxon>Cucujiformia</taxon>
        <taxon>Chrysomeloidea</taxon>
        <taxon>Cerambycidae</taxon>
        <taxon>Lepturinae</taxon>
        <taxon>Rhagiini</taxon>
        <taxon>Rhamnusium</taxon>
    </lineage>
</organism>
<dbReference type="CDD" id="cd02440">
    <property type="entry name" value="AdoMet_MTases"/>
    <property type="match status" value="1"/>
</dbReference>
<dbReference type="InterPro" id="IPR029063">
    <property type="entry name" value="SAM-dependent_MTases_sf"/>
</dbReference>
<gene>
    <name evidence="2" type="ORF">NQ314_019004</name>
</gene>
<protein>
    <recommendedName>
        <fullName evidence="1">Methyltransferase domain-containing protein</fullName>
    </recommendedName>
</protein>
<evidence type="ECO:0000259" key="1">
    <source>
        <dbReference type="Pfam" id="PF13679"/>
    </source>
</evidence>
<dbReference type="EMBL" id="JANEYF010005380">
    <property type="protein sequence ID" value="KAJ8928415.1"/>
    <property type="molecule type" value="Genomic_DNA"/>
</dbReference>
<evidence type="ECO:0000313" key="2">
    <source>
        <dbReference type="EMBL" id="KAJ8928415.1"/>
    </source>
</evidence>